<accession>C1DWN7</accession>
<dbReference type="Pfam" id="PF13612">
    <property type="entry name" value="DDE_Tnp_1_3"/>
    <property type="match status" value="1"/>
</dbReference>
<feature type="domain" description="Transposase DDE" evidence="1">
    <location>
        <begin position="101"/>
        <end position="220"/>
    </location>
</feature>
<evidence type="ECO:0000313" key="2">
    <source>
        <dbReference type="EMBL" id="ACN99683.1"/>
    </source>
</evidence>
<evidence type="ECO:0000259" key="1">
    <source>
        <dbReference type="Pfam" id="PF13612"/>
    </source>
</evidence>
<gene>
    <name evidence="2" type="ordered locus">SULAZ_1559</name>
</gene>
<dbReference type="AlphaFoldDB" id="C1DWN7"/>
<sequence length="235" mass="27499">MTFRNYIINVYILTDEILKLIKHKHKTNNPKFSDAELITLIIFSMSFRKGDYKITLKEFKENYNDLFPYVPQLPAIVKRAKKLYKLAQVISIILTNLFSEKITTVYIADTKPIPVCKNQRMKRNKKVSGKLYKGNNAAKEWFGFKIRLIVDYYKRPIGYEIIPASKHDINFLKEVKEDSVLIDILNKGTIIADKAFNSKDLKEEFKSLGIELEAIRKKGKVHHKQKDKQENRDSI</sequence>
<dbReference type="EMBL" id="CP001229">
    <property type="protein sequence ID" value="ACN99683.1"/>
    <property type="molecule type" value="Genomic_DNA"/>
</dbReference>
<organism evidence="2 3">
    <name type="scientific">Sulfurihydrogenibium azorense (strain DSM 15241 / OCM 825 / Az-Fu1)</name>
    <dbReference type="NCBI Taxonomy" id="204536"/>
    <lineage>
        <taxon>Bacteria</taxon>
        <taxon>Pseudomonadati</taxon>
        <taxon>Aquificota</taxon>
        <taxon>Aquificia</taxon>
        <taxon>Aquificales</taxon>
        <taxon>Hydrogenothermaceae</taxon>
        <taxon>Sulfurihydrogenibium</taxon>
    </lineage>
</organism>
<name>C1DWN7_SULAA</name>
<dbReference type="HOGENOM" id="CLU_073308_2_2_0"/>
<proteinExistence type="predicted"/>
<dbReference type="KEGG" id="saf:SULAZ_1559"/>
<protein>
    <submittedName>
        <fullName evidence="2">Putative transposase</fullName>
    </submittedName>
</protein>
<evidence type="ECO:0000313" key="3">
    <source>
        <dbReference type="Proteomes" id="UP000001369"/>
    </source>
</evidence>
<dbReference type="InterPro" id="IPR025668">
    <property type="entry name" value="Tnp_DDE_dom"/>
</dbReference>
<keyword evidence="3" id="KW-1185">Reference proteome</keyword>
<reference evidence="2 3" key="1">
    <citation type="journal article" date="2009" name="J. Bacteriol.">
        <title>Complete and draft genome sequences of six members of the Aquificales.</title>
        <authorList>
            <person name="Reysenbach A.L."/>
            <person name="Hamamura N."/>
            <person name="Podar M."/>
            <person name="Griffiths E."/>
            <person name="Ferreira S."/>
            <person name="Hochstein R."/>
            <person name="Heidelberg J."/>
            <person name="Johnson J."/>
            <person name="Mead D."/>
            <person name="Pohorille A."/>
            <person name="Sarmiento M."/>
            <person name="Schweighofer K."/>
            <person name="Seshadri R."/>
            <person name="Voytek M.A."/>
        </authorList>
    </citation>
    <scope>NUCLEOTIDE SEQUENCE [LARGE SCALE GENOMIC DNA]</scope>
    <source>
        <strain evidence="3">Az-Fu1 / DSM 15241 / OCM 825</strain>
    </source>
</reference>
<dbReference type="eggNOG" id="COG3039">
    <property type="taxonomic scope" value="Bacteria"/>
</dbReference>
<dbReference type="Proteomes" id="UP000001369">
    <property type="component" value="Chromosome"/>
</dbReference>